<dbReference type="InterPro" id="IPR037407">
    <property type="entry name" value="MLP_fam"/>
</dbReference>
<dbReference type="GO" id="GO:0005829">
    <property type="term" value="C:cytosol"/>
    <property type="evidence" value="ECO:0007669"/>
    <property type="project" value="TreeGrafter"/>
</dbReference>
<sequence>MSELDDDRRYLVVLNDEEQYSVWPTERDVPAGWRAEGFEGTRQECLDHVSLVWTDMRPLSLRRAMETARD</sequence>
<evidence type="ECO:0000259" key="1">
    <source>
        <dbReference type="SMART" id="SM00923"/>
    </source>
</evidence>
<feature type="domain" description="MbtH-like" evidence="1">
    <location>
        <begin position="1"/>
        <end position="51"/>
    </location>
</feature>
<proteinExistence type="predicted"/>
<accession>A0A1E7N6F2</accession>
<dbReference type="InterPro" id="IPR038020">
    <property type="entry name" value="MbtH-like_sf"/>
</dbReference>
<evidence type="ECO:0000313" key="3">
    <source>
        <dbReference type="Proteomes" id="UP000037395"/>
    </source>
</evidence>
<reference evidence="2" key="1">
    <citation type="submission" date="2016-08" db="EMBL/GenBank/DDBJ databases">
        <title>Sequencing, Assembly and Comparative Genomics of S. aureofaciens ATCC 10762.</title>
        <authorList>
            <person name="Gradnigo J.S."/>
            <person name="Johnson N."/>
            <person name="Somerville G.A."/>
        </authorList>
    </citation>
    <scope>NUCLEOTIDE SEQUENCE [LARGE SCALE GENOMIC DNA]</scope>
    <source>
        <strain evidence="2">ATCC 10762</strain>
    </source>
</reference>
<protein>
    <submittedName>
        <fullName evidence="2">Antibiotic synthesis protein MbtH</fullName>
    </submittedName>
</protein>
<name>A0A1E7N6F2_KITAU</name>
<gene>
    <name evidence="2" type="ORF">HS99_0030230</name>
</gene>
<evidence type="ECO:0000313" key="2">
    <source>
        <dbReference type="EMBL" id="OEV36287.1"/>
    </source>
</evidence>
<organism evidence="2 3">
    <name type="scientific">Kitasatospora aureofaciens</name>
    <name type="common">Streptomyces aureofaciens</name>
    <dbReference type="NCBI Taxonomy" id="1894"/>
    <lineage>
        <taxon>Bacteria</taxon>
        <taxon>Bacillati</taxon>
        <taxon>Actinomycetota</taxon>
        <taxon>Actinomycetes</taxon>
        <taxon>Kitasatosporales</taxon>
        <taxon>Streptomycetaceae</taxon>
        <taxon>Kitasatospora</taxon>
    </lineage>
</organism>
<dbReference type="SMART" id="SM00923">
    <property type="entry name" value="MbtH"/>
    <property type="match status" value="1"/>
</dbReference>
<dbReference type="PANTHER" id="PTHR38444:SF1">
    <property type="entry name" value="ENTEROBACTIN BIOSYNTHESIS PROTEIN YBDZ"/>
    <property type="match status" value="1"/>
</dbReference>
<dbReference type="PANTHER" id="PTHR38444">
    <property type="entry name" value="ENTEROBACTIN BIOSYNTHESIS PROTEIN YBDZ"/>
    <property type="match status" value="1"/>
</dbReference>
<dbReference type="RefSeq" id="WP_030283593.1">
    <property type="nucleotide sequence ID" value="NZ_BMUB01000001.1"/>
</dbReference>
<dbReference type="EMBL" id="JPRF03000028">
    <property type="protein sequence ID" value="OEV36287.1"/>
    <property type="molecule type" value="Genomic_DNA"/>
</dbReference>
<dbReference type="GO" id="GO:0019290">
    <property type="term" value="P:siderophore biosynthetic process"/>
    <property type="evidence" value="ECO:0007669"/>
    <property type="project" value="TreeGrafter"/>
</dbReference>
<dbReference type="Pfam" id="PF03621">
    <property type="entry name" value="MbtH"/>
    <property type="match status" value="1"/>
</dbReference>
<dbReference type="Proteomes" id="UP000037395">
    <property type="component" value="Unassembled WGS sequence"/>
</dbReference>
<comment type="caution">
    <text evidence="2">The sequence shown here is derived from an EMBL/GenBank/DDBJ whole genome shotgun (WGS) entry which is preliminary data.</text>
</comment>
<dbReference type="Gene3D" id="3.90.820.10">
    <property type="entry name" value="Structural Genomics, Unknown Function 30-nov-00 1gh9 Mol_id"/>
    <property type="match status" value="1"/>
</dbReference>
<keyword evidence="3" id="KW-1185">Reference proteome</keyword>
<dbReference type="GeneID" id="97483574"/>
<dbReference type="InterPro" id="IPR005153">
    <property type="entry name" value="MbtH-like_dom"/>
</dbReference>
<dbReference type="SUPFAM" id="SSF160582">
    <property type="entry name" value="MbtH-like"/>
    <property type="match status" value="1"/>
</dbReference>
<dbReference type="AlphaFoldDB" id="A0A1E7N6F2"/>